<comment type="caution">
    <text evidence="1">The sequence shown here is derived from an EMBL/GenBank/DDBJ whole genome shotgun (WGS) entry which is preliminary data.</text>
</comment>
<name>A0A812T522_9DINO</name>
<sequence>MFRLTVVSTVALQTLGHIESESDCFESQQTTLLQHGFHVAASEQQVAATDAAALSSFMMHHSPVIPSLDGNGRVCMLCSLPPAERAPNQSYVQRSDCGNHSLFENPAMLQVPLSSLRRQATKGQNETFGWCELNVEKGCADAIYNEDYMMFAKSVVIPDVPGLHYKVASWDQYHCFYNGWLSPEIKAMQHDFQGMTAKAQELCESDALVKRGSQGNITMSDMLQRWLHALPGLPGSRPSYEDSLFLAAWACAMGSAACDMAYCAYTYCKTDDGFGTYEECHGWDPVKGMPVDS</sequence>
<protein>
    <submittedName>
        <fullName evidence="1">Uncharacterized protein</fullName>
    </submittedName>
</protein>
<evidence type="ECO:0000313" key="2">
    <source>
        <dbReference type="Proteomes" id="UP000604046"/>
    </source>
</evidence>
<accession>A0A812T522</accession>
<dbReference type="OrthoDB" id="437209at2759"/>
<dbReference type="EMBL" id="CAJNDS010002519">
    <property type="protein sequence ID" value="CAE7509296.1"/>
    <property type="molecule type" value="Genomic_DNA"/>
</dbReference>
<dbReference type="AlphaFoldDB" id="A0A812T522"/>
<dbReference type="Proteomes" id="UP000604046">
    <property type="component" value="Unassembled WGS sequence"/>
</dbReference>
<gene>
    <name evidence="1" type="ORF">SNAT2548_LOCUS28521</name>
</gene>
<proteinExistence type="predicted"/>
<keyword evidence="2" id="KW-1185">Reference proteome</keyword>
<organism evidence="1 2">
    <name type="scientific">Symbiodinium natans</name>
    <dbReference type="NCBI Taxonomy" id="878477"/>
    <lineage>
        <taxon>Eukaryota</taxon>
        <taxon>Sar</taxon>
        <taxon>Alveolata</taxon>
        <taxon>Dinophyceae</taxon>
        <taxon>Suessiales</taxon>
        <taxon>Symbiodiniaceae</taxon>
        <taxon>Symbiodinium</taxon>
    </lineage>
</organism>
<evidence type="ECO:0000313" key="1">
    <source>
        <dbReference type="EMBL" id="CAE7509296.1"/>
    </source>
</evidence>
<reference evidence="1" key="1">
    <citation type="submission" date="2021-02" db="EMBL/GenBank/DDBJ databases">
        <authorList>
            <person name="Dougan E. K."/>
            <person name="Rhodes N."/>
            <person name="Thang M."/>
            <person name="Chan C."/>
        </authorList>
    </citation>
    <scope>NUCLEOTIDE SEQUENCE</scope>
</reference>